<protein>
    <submittedName>
        <fullName evidence="2">Uncharacterized protein</fullName>
    </submittedName>
</protein>
<sequence length="595" mass="65567">MNRDDAARRRDDTESVVTAATRAWNRVPRATRCKFNPKGGYTKRIWEGLLYHVARDTNLELRPVLRHDSRGELTAAQAEQLVAAIVGQSARLDRAGDWVQGLKAARGEVKRLRAAAGKSLPAAASSLSHRIFPAAWARSAEDRAVDADECLLLFQSFAHDDPDFPPPTHAAFKALFARQEETEALDDILAAFTPAAEATSDPAAVRDAEALLLDAPLGADWERLWARYTLLRPWERHLTAVHATGLSRHAVPARPTVQDDRQDDSPGDASQDPPLTISAEEEQDCAGEVFGHSESTVLPLDRSIWRRLDHSVRTLASCPSAAGLTAREVVHEEARRALAALGLANDEQRAVLCLGIVSFPAVGAEHSAVLLAKRTAVPRLLTDLAELTERKSFVATTLRLGAAQHAPVRRALEDPLPGCTRLLWRMLHSAEIRQEDLPNPDERWIRLIRTAANRYLQVLRGELKLVLSGTKPAEAEQDAHLAGDRLENLADDLTGPDSTAPVLYRGPHTHQIVVDVIVDGLEQRGTTGAELVDWVHRFIDPLHHDWAEPAWGELYAEYQHKHQGDSGPVAFPPVPFESARDIVRSLYRPEAGGLR</sequence>
<evidence type="ECO:0000313" key="2">
    <source>
        <dbReference type="EMBL" id="GAA3493914.1"/>
    </source>
</evidence>
<name>A0ABP6TGK3_9ACTN</name>
<reference evidence="3" key="1">
    <citation type="journal article" date="2019" name="Int. J. Syst. Evol. Microbiol.">
        <title>The Global Catalogue of Microorganisms (GCM) 10K type strain sequencing project: providing services to taxonomists for standard genome sequencing and annotation.</title>
        <authorList>
            <consortium name="The Broad Institute Genomics Platform"/>
            <consortium name="The Broad Institute Genome Sequencing Center for Infectious Disease"/>
            <person name="Wu L."/>
            <person name="Ma J."/>
        </authorList>
    </citation>
    <scope>NUCLEOTIDE SEQUENCE [LARGE SCALE GENOMIC DNA]</scope>
    <source>
        <strain evidence="3">JCM 4816</strain>
    </source>
</reference>
<dbReference type="EMBL" id="BAAAXF010000014">
    <property type="protein sequence ID" value="GAA3493914.1"/>
    <property type="molecule type" value="Genomic_DNA"/>
</dbReference>
<feature type="region of interest" description="Disordered" evidence="1">
    <location>
        <begin position="249"/>
        <end position="275"/>
    </location>
</feature>
<dbReference type="Proteomes" id="UP001501455">
    <property type="component" value="Unassembled WGS sequence"/>
</dbReference>
<dbReference type="RefSeq" id="WP_193460382.1">
    <property type="nucleotide sequence ID" value="NZ_BAAAXF010000014.1"/>
</dbReference>
<evidence type="ECO:0000313" key="3">
    <source>
        <dbReference type="Proteomes" id="UP001501455"/>
    </source>
</evidence>
<keyword evidence="3" id="KW-1185">Reference proteome</keyword>
<proteinExistence type="predicted"/>
<gene>
    <name evidence="2" type="ORF">GCM10019016_010130</name>
</gene>
<evidence type="ECO:0000256" key="1">
    <source>
        <dbReference type="SAM" id="MobiDB-lite"/>
    </source>
</evidence>
<organism evidence="2 3">
    <name type="scientific">Streptomyces prasinosporus</name>
    <dbReference type="NCBI Taxonomy" id="68256"/>
    <lineage>
        <taxon>Bacteria</taxon>
        <taxon>Bacillati</taxon>
        <taxon>Actinomycetota</taxon>
        <taxon>Actinomycetes</taxon>
        <taxon>Kitasatosporales</taxon>
        <taxon>Streptomycetaceae</taxon>
        <taxon>Streptomyces</taxon>
        <taxon>Streptomyces albogriseolus group</taxon>
    </lineage>
</organism>
<accession>A0ABP6TGK3</accession>
<comment type="caution">
    <text evidence="2">The sequence shown here is derived from an EMBL/GenBank/DDBJ whole genome shotgun (WGS) entry which is preliminary data.</text>
</comment>